<dbReference type="InterPro" id="IPR026881">
    <property type="entry name" value="WYL_dom"/>
</dbReference>
<dbReference type="Proteomes" id="UP000195011">
    <property type="component" value="Unassembled WGS sequence"/>
</dbReference>
<dbReference type="InterPro" id="IPR013196">
    <property type="entry name" value="HTH_11"/>
</dbReference>
<evidence type="ECO:0000256" key="1">
    <source>
        <dbReference type="ARBA" id="ARBA00023015"/>
    </source>
</evidence>
<feature type="domain" description="HTH deoR-type" evidence="4">
    <location>
        <begin position="4"/>
        <end position="63"/>
    </location>
</feature>
<dbReference type="InterPro" id="IPR001034">
    <property type="entry name" value="DeoR_HTH"/>
</dbReference>
<gene>
    <name evidence="5" type="ORF">BFL36_07270</name>
</gene>
<dbReference type="PROSITE" id="PS52050">
    <property type="entry name" value="WYL"/>
    <property type="match status" value="1"/>
</dbReference>
<accession>A0A251YHU1</accession>
<evidence type="ECO:0000259" key="4">
    <source>
        <dbReference type="PROSITE" id="PS51000"/>
    </source>
</evidence>
<dbReference type="Gene3D" id="1.10.10.10">
    <property type="entry name" value="Winged helix-like DNA-binding domain superfamily/Winged helix DNA-binding domain"/>
    <property type="match status" value="1"/>
</dbReference>
<dbReference type="InterPro" id="IPR051534">
    <property type="entry name" value="CBASS_pafABC_assoc_protein"/>
</dbReference>
<dbReference type="Pfam" id="PF08279">
    <property type="entry name" value="HTH_11"/>
    <property type="match status" value="1"/>
</dbReference>
<proteinExistence type="predicted"/>
<comment type="caution">
    <text evidence="5">The sequence shown here is derived from an EMBL/GenBank/DDBJ whole genome shotgun (WGS) entry which is preliminary data.</text>
</comment>
<dbReference type="PANTHER" id="PTHR34580:SF3">
    <property type="entry name" value="PROTEIN PAFB"/>
    <property type="match status" value="1"/>
</dbReference>
<dbReference type="InterPro" id="IPR057727">
    <property type="entry name" value="WCX_dom"/>
</dbReference>
<evidence type="ECO:0000256" key="2">
    <source>
        <dbReference type="ARBA" id="ARBA00023125"/>
    </source>
</evidence>
<dbReference type="PANTHER" id="PTHR34580">
    <property type="match status" value="1"/>
</dbReference>
<dbReference type="AlphaFoldDB" id="A0A251YHU1"/>
<evidence type="ECO:0000256" key="3">
    <source>
        <dbReference type="ARBA" id="ARBA00023163"/>
    </source>
</evidence>
<organism evidence="5 6">
    <name type="scientific">Clavibacter michiganensis</name>
    <dbReference type="NCBI Taxonomy" id="28447"/>
    <lineage>
        <taxon>Bacteria</taxon>
        <taxon>Bacillati</taxon>
        <taxon>Actinomycetota</taxon>
        <taxon>Actinomycetes</taxon>
        <taxon>Micrococcales</taxon>
        <taxon>Microbacteriaceae</taxon>
        <taxon>Clavibacter</taxon>
    </lineage>
</organism>
<dbReference type="InterPro" id="IPR028349">
    <property type="entry name" value="PafC-like"/>
</dbReference>
<dbReference type="PIRSF" id="PIRSF016838">
    <property type="entry name" value="PafC"/>
    <property type="match status" value="1"/>
</dbReference>
<dbReference type="GO" id="GO:0003700">
    <property type="term" value="F:DNA-binding transcription factor activity"/>
    <property type="evidence" value="ECO:0007669"/>
    <property type="project" value="InterPro"/>
</dbReference>
<keyword evidence="1" id="KW-0805">Transcription regulation</keyword>
<dbReference type="Pfam" id="PF13280">
    <property type="entry name" value="WYL"/>
    <property type="match status" value="1"/>
</dbReference>
<dbReference type="InterPro" id="IPR036388">
    <property type="entry name" value="WH-like_DNA-bd_sf"/>
</dbReference>
<evidence type="ECO:0000313" key="6">
    <source>
        <dbReference type="Proteomes" id="UP000195011"/>
    </source>
</evidence>
<name>A0A251YHU1_9MICO</name>
<dbReference type="EMBL" id="MDJY01000036">
    <property type="protein sequence ID" value="OUE23840.1"/>
    <property type="molecule type" value="Genomic_DNA"/>
</dbReference>
<sequence length="343" mass="36787">MRDTSERLLRLLSLLQRRRPWNADQLAVELQVTDRTIRRDVGRLRSLGYPVASTTGVDGGYALEPGAALPPVTLDPEEAVAVFVALRDASSAASATGDPERGAAARSALEKVVRVLPDRARAAVGAMTHHSTAVDVGRVIRRPDEPGSAPALDLLARACRSRRRVTCEYERADGRRGPMHLEPRHLVRTMDRWYLVAYALDSESWRTLRVDRMADVRATTVPSRPRPDPADDLDALVVDGIRARMQRVTGVVRVHAPAAEIAHWISPAWGTVTPDGPDRALIAGGADSHASMARWLLLIDRPITVIGPPELAAAFVAVAAEAARAGLAAAGSPASAPANLADA</sequence>
<keyword evidence="3" id="KW-0804">Transcription</keyword>
<dbReference type="GO" id="GO:0003677">
    <property type="term" value="F:DNA binding"/>
    <property type="evidence" value="ECO:0007669"/>
    <property type="project" value="UniProtKB-KW"/>
</dbReference>
<keyword evidence="2" id="KW-0238">DNA-binding</keyword>
<reference evidence="5 6" key="1">
    <citation type="submission" date="2016-08" db="EMBL/GenBank/DDBJ databases">
        <title>Genome sequence of Clavibacter michiganensis spp strain CFBP8017.</title>
        <authorList>
            <person name="Thapa S.P."/>
            <person name="Coaker G."/>
            <person name="Jacques M.-A."/>
        </authorList>
    </citation>
    <scope>NUCLEOTIDE SEQUENCE [LARGE SCALE GENOMIC DNA]</scope>
    <source>
        <strain evidence="5">CFBP8017</strain>
    </source>
</reference>
<dbReference type="InterPro" id="IPR036390">
    <property type="entry name" value="WH_DNA-bd_sf"/>
</dbReference>
<dbReference type="PROSITE" id="PS51000">
    <property type="entry name" value="HTH_DEOR_2"/>
    <property type="match status" value="1"/>
</dbReference>
<dbReference type="Pfam" id="PF25583">
    <property type="entry name" value="WCX"/>
    <property type="match status" value="1"/>
</dbReference>
<protein>
    <submittedName>
        <fullName evidence="5">HTH domain protein</fullName>
    </submittedName>
</protein>
<dbReference type="PROSITE" id="PS00894">
    <property type="entry name" value="HTH_DEOR_1"/>
    <property type="match status" value="1"/>
</dbReference>
<dbReference type="SUPFAM" id="SSF46785">
    <property type="entry name" value="Winged helix' DNA-binding domain"/>
    <property type="match status" value="1"/>
</dbReference>
<dbReference type="InterPro" id="IPR018356">
    <property type="entry name" value="Tscrpt_reg_HTH_DeoR_CS"/>
</dbReference>
<evidence type="ECO:0000313" key="5">
    <source>
        <dbReference type="EMBL" id="OUE23840.1"/>
    </source>
</evidence>
<dbReference type="RefSeq" id="WP_190318664.1">
    <property type="nucleotide sequence ID" value="NZ_MDJY01000036.1"/>
</dbReference>